<reference evidence="2 3" key="1">
    <citation type="submission" date="2024-08" db="EMBL/GenBank/DDBJ databases">
        <authorList>
            <person name="Cucini C."/>
            <person name="Frati F."/>
        </authorList>
    </citation>
    <scope>NUCLEOTIDE SEQUENCE [LARGE SCALE GENOMIC DNA]</scope>
</reference>
<dbReference type="InterPro" id="IPR008906">
    <property type="entry name" value="HATC_C_dom"/>
</dbReference>
<dbReference type="EMBL" id="CAXLJM020000096">
    <property type="protein sequence ID" value="CAL8133065.1"/>
    <property type="molecule type" value="Genomic_DNA"/>
</dbReference>
<evidence type="ECO:0000313" key="2">
    <source>
        <dbReference type="EMBL" id="CAL8133065.1"/>
    </source>
</evidence>
<evidence type="ECO:0000313" key="3">
    <source>
        <dbReference type="Proteomes" id="UP001642540"/>
    </source>
</evidence>
<dbReference type="Pfam" id="PF05699">
    <property type="entry name" value="Dimer_Tnp_hAT"/>
    <property type="match status" value="1"/>
</dbReference>
<dbReference type="InterPro" id="IPR052958">
    <property type="entry name" value="IFN-induced_PKR_regulator"/>
</dbReference>
<dbReference type="PANTHER" id="PTHR46289:SF17">
    <property type="entry name" value="HAT C-TERMINAL DIMERISATION DOMAIN-CONTAINING PROTEIN"/>
    <property type="match status" value="1"/>
</dbReference>
<dbReference type="PANTHER" id="PTHR46289">
    <property type="entry name" value="52 KDA REPRESSOR OF THE INHIBITOR OF THE PROTEIN KINASE-LIKE PROTEIN-RELATED"/>
    <property type="match status" value="1"/>
</dbReference>
<gene>
    <name evidence="2" type="ORF">ODALV1_LOCUS24891</name>
</gene>
<proteinExistence type="predicted"/>
<accession>A0ABP1RQF8</accession>
<name>A0ABP1RQF8_9HEXA</name>
<evidence type="ECO:0000259" key="1">
    <source>
        <dbReference type="Pfam" id="PF05699"/>
    </source>
</evidence>
<dbReference type="Proteomes" id="UP001642540">
    <property type="component" value="Unassembled WGS sequence"/>
</dbReference>
<feature type="domain" description="HAT C-terminal dimerisation" evidence="1">
    <location>
        <begin position="290"/>
        <end position="376"/>
    </location>
</feature>
<keyword evidence="3" id="KW-1185">Reference proteome</keyword>
<protein>
    <recommendedName>
        <fullName evidence="1">HAT C-terminal dimerisation domain-containing protein</fullName>
    </recommendedName>
</protein>
<organism evidence="2 3">
    <name type="scientific">Orchesella dallaii</name>
    <dbReference type="NCBI Taxonomy" id="48710"/>
    <lineage>
        <taxon>Eukaryota</taxon>
        <taxon>Metazoa</taxon>
        <taxon>Ecdysozoa</taxon>
        <taxon>Arthropoda</taxon>
        <taxon>Hexapoda</taxon>
        <taxon>Collembola</taxon>
        <taxon>Entomobryomorpha</taxon>
        <taxon>Entomobryoidea</taxon>
        <taxon>Orchesellidae</taxon>
        <taxon>Orchesellinae</taxon>
        <taxon>Orchesella</taxon>
    </lineage>
</organism>
<sequence length="409" mass="46365">MAGQFRGVQARILEVQEKAIFVHCFNHSLNLALQDTITKNQFFRNLLSNVHEIGTIMKGSPKRNAEFEKLLGKSNSIKPRPLCPSRWTVRVRAIDGILSGYDTVLEFFENLSGSDDKVATKAAGIYSQLEKGEFYMGLIMAKKLFSLGESLAKVLQAPAATISGAIEAATFTIKRLLALKSEETFEEMWVDFGVKLNEYSLHEPQAPRIRNRPKRFDKVDDSPSFDSAKSWLQHAFFQAIDFMCEEIGRRFDQSGLSMYDKMESALLKCASGRSDDLTTVCDFYGWDSEKLLSEVSVLRNVHNTAWTTTSEIVHIYKGLKQEVKILFPTLQNYLKHLLVVPCSSAGAERSFSWLRRIKSYLRSTMGQARLNHCCLINCYGDDIVDQLDLAEMMLEFVRVSNREATFGKI</sequence>
<dbReference type="InterPro" id="IPR012337">
    <property type="entry name" value="RNaseH-like_sf"/>
</dbReference>
<comment type="caution">
    <text evidence="2">The sequence shown here is derived from an EMBL/GenBank/DDBJ whole genome shotgun (WGS) entry which is preliminary data.</text>
</comment>
<dbReference type="SUPFAM" id="SSF53098">
    <property type="entry name" value="Ribonuclease H-like"/>
    <property type="match status" value="1"/>
</dbReference>